<reference evidence="3 4" key="1">
    <citation type="submission" date="2019-02" db="EMBL/GenBank/DDBJ databases">
        <title>Deep-cultivation of Planctomycetes and their phenomic and genomic characterization uncovers novel biology.</title>
        <authorList>
            <person name="Wiegand S."/>
            <person name="Jogler M."/>
            <person name="Boedeker C."/>
            <person name="Pinto D."/>
            <person name="Vollmers J."/>
            <person name="Rivas-Marin E."/>
            <person name="Kohn T."/>
            <person name="Peeters S.H."/>
            <person name="Heuer A."/>
            <person name="Rast P."/>
            <person name="Oberbeckmann S."/>
            <person name="Bunk B."/>
            <person name="Jeske O."/>
            <person name="Meyerdierks A."/>
            <person name="Storesund J.E."/>
            <person name="Kallscheuer N."/>
            <person name="Luecker S."/>
            <person name="Lage O.M."/>
            <person name="Pohl T."/>
            <person name="Merkel B.J."/>
            <person name="Hornburger P."/>
            <person name="Mueller R.-W."/>
            <person name="Bruemmer F."/>
            <person name="Labrenz M."/>
            <person name="Spormann A.M."/>
            <person name="Op den Camp H."/>
            <person name="Overmann J."/>
            <person name="Amann R."/>
            <person name="Jetten M.S.M."/>
            <person name="Mascher T."/>
            <person name="Medema M.H."/>
            <person name="Devos D.P."/>
            <person name="Kaster A.-K."/>
            <person name="Ovreas L."/>
            <person name="Rohde M."/>
            <person name="Galperin M.Y."/>
            <person name="Jogler C."/>
        </authorList>
    </citation>
    <scope>NUCLEOTIDE SEQUENCE [LARGE SCALE GENOMIC DNA]</scope>
    <source>
        <strain evidence="3 4">ElP</strain>
    </source>
</reference>
<keyword evidence="4" id="KW-1185">Reference proteome</keyword>
<dbReference type="AlphaFoldDB" id="A0A518H537"/>
<protein>
    <submittedName>
        <fullName evidence="3">TadE-like protein</fullName>
    </submittedName>
</protein>
<dbReference type="Pfam" id="PF07811">
    <property type="entry name" value="TadE"/>
    <property type="match status" value="1"/>
</dbReference>
<keyword evidence="1" id="KW-0472">Membrane</keyword>
<accession>A0A518H537</accession>
<feature type="transmembrane region" description="Helical" evidence="1">
    <location>
        <begin position="12"/>
        <end position="34"/>
    </location>
</feature>
<organism evidence="3 4">
    <name type="scientific">Tautonia plasticadhaerens</name>
    <dbReference type="NCBI Taxonomy" id="2527974"/>
    <lineage>
        <taxon>Bacteria</taxon>
        <taxon>Pseudomonadati</taxon>
        <taxon>Planctomycetota</taxon>
        <taxon>Planctomycetia</taxon>
        <taxon>Isosphaerales</taxon>
        <taxon>Isosphaeraceae</taxon>
        <taxon>Tautonia</taxon>
    </lineage>
</organism>
<proteinExistence type="predicted"/>
<keyword evidence="1" id="KW-0812">Transmembrane</keyword>
<dbReference type="Proteomes" id="UP000317835">
    <property type="component" value="Chromosome"/>
</dbReference>
<evidence type="ECO:0000313" key="4">
    <source>
        <dbReference type="Proteomes" id="UP000317835"/>
    </source>
</evidence>
<dbReference type="EMBL" id="CP036426">
    <property type="protein sequence ID" value="QDV35960.1"/>
    <property type="molecule type" value="Genomic_DNA"/>
</dbReference>
<sequence length="139" mass="14480">MGASRRGRRRRAGAAAVEMAIVLPLFISVILGTIEATRLGMVSQLLHVAAREGCRTAVREGQTTATVRARIDAVLAGSGITPAIQVSSPAGDWTTAKAPNRVTVRLSVPFDQVSWLGDPFAFGGTSVVASATMCSEKNG</sequence>
<evidence type="ECO:0000256" key="1">
    <source>
        <dbReference type="SAM" id="Phobius"/>
    </source>
</evidence>
<keyword evidence="1" id="KW-1133">Transmembrane helix</keyword>
<gene>
    <name evidence="3" type="ORF">ElP_38700</name>
</gene>
<evidence type="ECO:0000259" key="2">
    <source>
        <dbReference type="Pfam" id="PF07811"/>
    </source>
</evidence>
<dbReference type="OrthoDB" id="278387at2"/>
<evidence type="ECO:0000313" key="3">
    <source>
        <dbReference type="EMBL" id="QDV35960.1"/>
    </source>
</evidence>
<dbReference type="RefSeq" id="WP_145271911.1">
    <property type="nucleotide sequence ID" value="NZ_CP036426.1"/>
</dbReference>
<feature type="domain" description="TadE-like" evidence="2">
    <location>
        <begin position="13"/>
        <end position="55"/>
    </location>
</feature>
<dbReference type="KEGG" id="tpla:ElP_38700"/>
<dbReference type="InterPro" id="IPR012495">
    <property type="entry name" value="TadE-like_dom"/>
</dbReference>
<name>A0A518H537_9BACT</name>